<dbReference type="Proteomes" id="UP000179360">
    <property type="component" value="Unassembled WGS sequence"/>
</dbReference>
<dbReference type="AlphaFoldDB" id="A0A1F6TRW9"/>
<evidence type="ECO:0000313" key="2">
    <source>
        <dbReference type="Proteomes" id="UP000179360"/>
    </source>
</evidence>
<dbReference type="STRING" id="1817764.A2637_02245"/>
<evidence type="ECO:0000313" key="1">
    <source>
        <dbReference type="EMBL" id="OGI47812.1"/>
    </source>
</evidence>
<name>A0A1F6TRW9_9PROT</name>
<dbReference type="Gene3D" id="3.20.20.140">
    <property type="entry name" value="Metal-dependent hydrolases"/>
    <property type="match status" value="1"/>
</dbReference>
<sequence length="408" mass="45465">MKRRQFLLWLAAGGAAAAAWRYWPDEGIFNPCLPGPLPERLARHDLVQAAWDGVAPDRFWDCHVHLVGVGAGGTGVWITPRMKSLWHPIQYAQRVFYQNSGCAEREGTADADYLARLVALHSDLRPGAKLMLLAFEHFYAADGRPDLERTTYHTPNAYARAVARRHPDKFEWIASIHPYRADAVMLLEQAVRDGARAVKWLPSAMGMDPAAPGCDPFYEALARSRIPLLTHGGGELAVLGGAEEELNNPLRLRRPLEHGVRVIVAHCAALGSGVDLDRGPNGPRVPNFDLFARLMDEPRHEGLILGDISAMTQVNRLGPALDTVIRRGDWHGRLINGSDYPLPAVMPLFSMRALAARGDITAAEGRILSEIRRYNPLLFDFVLKRRLKVGGKRLAPAVFETRRRFIRR</sequence>
<comment type="caution">
    <text evidence="1">The sequence shown here is derived from an EMBL/GenBank/DDBJ whole genome shotgun (WGS) entry which is preliminary data.</text>
</comment>
<protein>
    <submittedName>
        <fullName evidence="1">Amidohydrolase</fullName>
    </submittedName>
</protein>
<dbReference type="SUPFAM" id="SSF51556">
    <property type="entry name" value="Metallo-dependent hydrolases"/>
    <property type="match status" value="1"/>
</dbReference>
<dbReference type="InterPro" id="IPR032466">
    <property type="entry name" value="Metal_Hydrolase"/>
</dbReference>
<reference evidence="1 2" key="1">
    <citation type="journal article" date="2016" name="Nat. Commun.">
        <title>Thousands of microbial genomes shed light on interconnected biogeochemical processes in an aquifer system.</title>
        <authorList>
            <person name="Anantharaman K."/>
            <person name="Brown C.T."/>
            <person name="Hug L.A."/>
            <person name="Sharon I."/>
            <person name="Castelle C.J."/>
            <person name="Probst A.J."/>
            <person name="Thomas B.C."/>
            <person name="Singh A."/>
            <person name="Wilkins M.J."/>
            <person name="Karaoz U."/>
            <person name="Brodie E.L."/>
            <person name="Williams K.H."/>
            <person name="Hubbard S.S."/>
            <person name="Banfield J.F."/>
        </authorList>
    </citation>
    <scope>NUCLEOTIDE SEQUENCE [LARGE SCALE GENOMIC DNA]</scope>
</reference>
<proteinExistence type="predicted"/>
<keyword evidence="1" id="KW-0378">Hydrolase</keyword>
<organism evidence="1 2">
    <name type="scientific">Candidatus Muproteobacteria bacterium RIFCSPHIGHO2_01_FULL_65_16</name>
    <dbReference type="NCBI Taxonomy" id="1817764"/>
    <lineage>
        <taxon>Bacteria</taxon>
        <taxon>Pseudomonadati</taxon>
        <taxon>Pseudomonadota</taxon>
        <taxon>Candidatus Muproteobacteria</taxon>
    </lineage>
</organism>
<gene>
    <name evidence="1" type="ORF">A2637_02245</name>
</gene>
<accession>A0A1F6TRW9</accession>
<dbReference type="EMBL" id="MFSY01000009">
    <property type="protein sequence ID" value="OGI47812.1"/>
    <property type="molecule type" value="Genomic_DNA"/>
</dbReference>
<dbReference type="GO" id="GO:0016787">
    <property type="term" value="F:hydrolase activity"/>
    <property type="evidence" value="ECO:0007669"/>
    <property type="project" value="UniProtKB-KW"/>
</dbReference>